<dbReference type="EMBL" id="CP015163">
    <property type="protein sequence ID" value="AXB47301.1"/>
    <property type="molecule type" value="Genomic_DNA"/>
</dbReference>
<reference evidence="2 3" key="1">
    <citation type="submission" date="2016-04" db="EMBL/GenBank/DDBJ databases">
        <title>Complete genome sequence and analysis of deep-sea sediment isolate, Amycolatopsis sp. WP1.</title>
        <authorList>
            <person name="Wang H."/>
            <person name="Chen S."/>
            <person name="Wu Q."/>
        </authorList>
    </citation>
    <scope>NUCLEOTIDE SEQUENCE [LARGE SCALE GENOMIC DNA]</scope>
    <source>
        <strain evidence="2 3">WP1</strain>
    </source>
</reference>
<gene>
    <name evidence="2" type="ORF">A4R43_36650</name>
</gene>
<dbReference type="Proteomes" id="UP000250434">
    <property type="component" value="Chromosome"/>
</dbReference>
<proteinExistence type="predicted"/>
<keyword evidence="1" id="KW-0812">Transmembrane</keyword>
<sequence length="200" mass="22920">MASFWASVGSGVIALIALIAAIIAATAAWRTNEHQRKQLDQLTQRDAERHAYSFGMWVTRDLDDFAVFYSNAGSLPVYNVAVRVWVNYGDEAFHFGNWRDIGDLGPTTEPQKLIKFSEDYFQRVVSYAESEAEAKFIDNKGNRDQKVLQIVDYCISSASLEYQFYDSEGQRWERDREGIILREDPVITTKTRARFIALRS</sequence>
<dbReference type="OrthoDB" id="157436at2070"/>
<dbReference type="AlphaFoldDB" id="A0A344LGX7"/>
<evidence type="ECO:0000256" key="1">
    <source>
        <dbReference type="SAM" id="Phobius"/>
    </source>
</evidence>
<keyword evidence="3" id="KW-1185">Reference proteome</keyword>
<keyword evidence="1" id="KW-1133">Transmembrane helix</keyword>
<name>A0A344LGX7_9PSEU</name>
<organism evidence="2 3">
    <name type="scientific">Amycolatopsis albispora</name>
    <dbReference type="NCBI Taxonomy" id="1804986"/>
    <lineage>
        <taxon>Bacteria</taxon>
        <taxon>Bacillati</taxon>
        <taxon>Actinomycetota</taxon>
        <taxon>Actinomycetes</taxon>
        <taxon>Pseudonocardiales</taxon>
        <taxon>Pseudonocardiaceae</taxon>
        <taxon>Amycolatopsis</taxon>
    </lineage>
</organism>
<accession>A0A344LGX7</accession>
<evidence type="ECO:0000313" key="3">
    <source>
        <dbReference type="Proteomes" id="UP000250434"/>
    </source>
</evidence>
<feature type="transmembrane region" description="Helical" evidence="1">
    <location>
        <begin position="6"/>
        <end position="29"/>
    </location>
</feature>
<protein>
    <submittedName>
        <fullName evidence="2">Uncharacterized protein</fullName>
    </submittedName>
</protein>
<evidence type="ECO:0000313" key="2">
    <source>
        <dbReference type="EMBL" id="AXB47301.1"/>
    </source>
</evidence>
<keyword evidence="1" id="KW-0472">Membrane</keyword>
<dbReference type="KEGG" id="aab:A4R43_36650"/>